<dbReference type="AlphaFoldDB" id="A0A6C0BRI3"/>
<organism evidence="1">
    <name type="scientific">viral metagenome</name>
    <dbReference type="NCBI Taxonomy" id="1070528"/>
    <lineage>
        <taxon>unclassified sequences</taxon>
        <taxon>metagenomes</taxon>
        <taxon>organismal metagenomes</taxon>
    </lineage>
</organism>
<dbReference type="EMBL" id="MN739215">
    <property type="protein sequence ID" value="QHS93998.1"/>
    <property type="molecule type" value="Genomic_DNA"/>
</dbReference>
<sequence>MYIEIWIYIDLVCLLFQEGSNELDARIESINSIDETSTGVIWCDLV</sequence>
<proteinExistence type="predicted"/>
<name>A0A6C0BRI3_9ZZZZ</name>
<protein>
    <submittedName>
        <fullName evidence="1">Uncharacterized protein</fullName>
    </submittedName>
</protein>
<reference evidence="1" key="1">
    <citation type="journal article" date="2020" name="Nature">
        <title>Giant virus diversity and host interactions through global metagenomics.</title>
        <authorList>
            <person name="Schulz F."/>
            <person name="Roux S."/>
            <person name="Paez-Espino D."/>
            <person name="Jungbluth S."/>
            <person name="Walsh D.A."/>
            <person name="Denef V.J."/>
            <person name="McMahon K.D."/>
            <person name="Konstantinidis K.T."/>
            <person name="Eloe-Fadrosh E.A."/>
            <person name="Kyrpides N.C."/>
            <person name="Woyke T."/>
        </authorList>
    </citation>
    <scope>NUCLEOTIDE SEQUENCE</scope>
    <source>
        <strain evidence="1">GVMAG-M-3300018416-26</strain>
    </source>
</reference>
<accession>A0A6C0BRI3</accession>
<evidence type="ECO:0000313" key="1">
    <source>
        <dbReference type="EMBL" id="QHS93998.1"/>
    </source>
</evidence>